<dbReference type="OrthoDB" id="7907836at2"/>
<proteinExistence type="predicted"/>
<dbReference type="InterPro" id="IPR027843">
    <property type="entry name" value="DUF4440"/>
</dbReference>
<protein>
    <recommendedName>
        <fullName evidence="1">DUF4440 domain-containing protein</fullName>
    </recommendedName>
</protein>
<dbReference type="STRING" id="631454.N177_0910"/>
<dbReference type="InterPro" id="IPR032710">
    <property type="entry name" value="NTF2-like_dom_sf"/>
</dbReference>
<dbReference type="Pfam" id="PF14534">
    <property type="entry name" value="DUF4440"/>
    <property type="match status" value="1"/>
</dbReference>
<comment type="caution">
    <text evidence="2">The sequence shown here is derived from an EMBL/GenBank/DDBJ whole genome shotgun (WGS) entry which is preliminary data.</text>
</comment>
<dbReference type="AlphaFoldDB" id="V4RTK5"/>
<reference evidence="2 3" key="1">
    <citation type="journal article" date="2014" name="Genome Announc.">
        <title>Draft Genome Sequence of Lutibaculum baratangense Strain AMV1T, Isolated from a Mud Volcano in Andamans, India.</title>
        <authorList>
            <person name="Singh A."/>
            <person name="Sreenivas A."/>
            <person name="Sathyanarayana Reddy G."/>
            <person name="Pinnaka A.K."/>
            <person name="Shivaji S."/>
        </authorList>
    </citation>
    <scope>NUCLEOTIDE SEQUENCE [LARGE SCALE GENOMIC DNA]</scope>
    <source>
        <strain evidence="2 3">AMV1</strain>
    </source>
</reference>
<gene>
    <name evidence="2" type="ORF">N177_0910</name>
</gene>
<evidence type="ECO:0000259" key="1">
    <source>
        <dbReference type="Pfam" id="PF14534"/>
    </source>
</evidence>
<evidence type="ECO:0000313" key="3">
    <source>
        <dbReference type="Proteomes" id="UP000017819"/>
    </source>
</evidence>
<dbReference type="Gene3D" id="3.10.450.50">
    <property type="match status" value="1"/>
</dbReference>
<dbReference type="EMBL" id="AWXZ01000015">
    <property type="protein sequence ID" value="ESR26410.1"/>
    <property type="molecule type" value="Genomic_DNA"/>
</dbReference>
<evidence type="ECO:0000313" key="2">
    <source>
        <dbReference type="EMBL" id="ESR26410.1"/>
    </source>
</evidence>
<dbReference type="RefSeq" id="WP_023431056.1">
    <property type="nucleotide sequence ID" value="NZ_AWXZ01000015.1"/>
</dbReference>
<keyword evidence="3" id="KW-1185">Reference proteome</keyword>
<dbReference type="eggNOG" id="ENOG50326GA">
    <property type="taxonomic scope" value="Bacteria"/>
</dbReference>
<dbReference type="Proteomes" id="UP000017819">
    <property type="component" value="Unassembled WGS sequence"/>
</dbReference>
<feature type="domain" description="DUF4440" evidence="1">
    <location>
        <begin position="19"/>
        <end position="127"/>
    </location>
</feature>
<sequence length="134" mass="15186">MSTSDPGAEHEAEVPSLSDLFDDYATAYDDYEPQALADCFAYPCTIWQFGKGNVFADEEELLENIEALFGVLEREEVVHTRYEILHQAISGDTAHATLHWTHEREGGEEAMSFACHYLLIRDDDQWLVASIVNE</sequence>
<organism evidence="2 3">
    <name type="scientific">Lutibaculum baratangense AMV1</name>
    <dbReference type="NCBI Taxonomy" id="631454"/>
    <lineage>
        <taxon>Bacteria</taxon>
        <taxon>Pseudomonadati</taxon>
        <taxon>Pseudomonadota</taxon>
        <taxon>Alphaproteobacteria</taxon>
        <taxon>Hyphomicrobiales</taxon>
        <taxon>Tepidamorphaceae</taxon>
        <taxon>Lutibaculum</taxon>
    </lineage>
</organism>
<dbReference type="SUPFAM" id="SSF54427">
    <property type="entry name" value="NTF2-like"/>
    <property type="match status" value="1"/>
</dbReference>
<accession>V4RTK5</accession>
<name>V4RTK5_9HYPH</name>